<dbReference type="VEuPathDB" id="MicrosporidiaDB:M153_320008027"/>
<organism evidence="1 2">
    <name type="scientific">Pseudoloma neurophilia</name>
    <dbReference type="NCBI Taxonomy" id="146866"/>
    <lineage>
        <taxon>Eukaryota</taxon>
        <taxon>Fungi</taxon>
        <taxon>Fungi incertae sedis</taxon>
        <taxon>Microsporidia</taxon>
        <taxon>Pseudoloma</taxon>
    </lineage>
</organism>
<comment type="caution">
    <text evidence="1">The sequence shown here is derived from an EMBL/GenBank/DDBJ whole genome shotgun (WGS) entry which is preliminary data.</text>
</comment>
<sequence length="81" mass="9664">MFGALFQCFTTALRKTIDELYLNYQPMTGKEAMEILGINDLENRESRFQEMQERNRNESPYLLQIINNANEFLKNQRDNLQ</sequence>
<dbReference type="Gene3D" id="1.10.287.110">
    <property type="entry name" value="DnaJ domain"/>
    <property type="match status" value="1"/>
</dbReference>
<dbReference type="AlphaFoldDB" id="A0A0R0M7N8"/>
<name>A0A0R0M7N8_9MICR</name>
<protein>
    <submittedName>
        <fullName evidence="1">Uncharacterized protein</fullName>
    </submittedName>
</protein>
<dbReference type="InterPro" id="IPR036869">
    <property type="entry name" value="J_dom_sf"/>
</dbReference>
<evidence type="ECO:0000313" key="1">
    <source>
        <dbReference type="EMBL" id="KRH95063.1"/>
    </source>
</evidence>
<reference evidence="1 2" key="1">
    <citation type="submission" date="2015-07" db="EMBL/GenBank/DDBJ databases">
        <title>The genome of Pseudoloma neurophilia, a relevant intracellular parasite of the zebrafish.</title>
        <authorList>
            <person name="Ndikumana S."/>
            <person name="Pelin A."/>
            <person name="Sanders J."/>
            <person name="Corradi N."/>
        </authorList>
    </citation>
    <scope>NUCLEOTIDE SEQUENCE [LARGE SCALE GENOMIC DNA]</scope>
    <source>
        <strain evidence="1 2">MK1</strain>
    </source>
</reference>
<dbReference type="EMBL" id="LGUB01000007">
    <property type="protein sequence ID" value="KRH95063.1"/>
    <property type="molecule type" value="Genomic_DNA"/>
</dbReference>
<accession>A0A0R0M7N8</accession>
<dbReference type="Proteomes" id="UP000051530">
    <property type="component" value="Unassembled WGS sequence"/>
</dbReference>
<gene>
    <name evidence="1" type="ORF">M153_320008027</name>
</gene>
<proteinExistence type="predicted"/>
<keyword evidence="2" id="KW-1185">Reference proteome</keyword>
<evidence type="ECO:0000313" key="2">
    <source>
        <dbReference type="Proteomes" id="UP000051530"/>
    </source>
</evidence>